<dbReference type="EMBL" id="JAIRBC010000025">
    <property type="protein sequence ID" value="MCG2462160.1"/>
    <property type="molecule type" value="Genomic_DNA"/>
</dbReference>
<dbReference type="GO" id="GO:0016706">
    <property type="term" value="F:2-oxoglutarate-dependent dioxygenase activity"/>
    <property type="evidence" value="ECO:0007669"/>
    <property type="project" value="UniProtKB-ARBA"/>
</dbReference>
<sequence>MQNKRAKFGRDGFIKIDSLLSMDEVEVLRSIYDELLQDRTKTGLLRSDLAGSGDGSDKKVERITQIMRPSTIEPRLQENSAYNMALQWAKDLLGSDMELDFDMLINKAPHTNTPTPWHQDAAYWINLPDKRAASCWIALDDVFEENGCMWFIPKKEGESIHPHKNLPNGGALYCETDTKNAKSIPLNPGGCTFHDGFTLHFSQGNTTETQRRALILNFRPQKMIELERAQGVDHTGERKSRNN</sequence>
<dbReference type="AlphaFoldDB" id="A0AAE3EX73"/>
<keyword evidence="1" id="KW-0223">Dioxygenase</keyword>
<dbReference type="GO" id="GO:0005506">
    <property type="term" value="F:iron ion binding"/>
    <property type="evidence" value="ECO:0007669"/>
    <property type="project" value="UniProtKB-ARBA"/>
</dbReference>
<dbReference type="Pfam" id="PF05721">
    <property type="entry name" value="PhyH"/>
    <property type="match status" value="1"/>
</dbReference>
<dbReference type="SUPFAM" id="SSF51197">
    <property type="entry name" value="Clavaminate synthase-like"/>
    <property type="match status" value="1"/>
</dbReference>
<dbReference type="InterPro" id="IPR008775">
    <property type="entry name" value="Phytyl_CoA_dOase-like"/>
</dbReference>
<dbReference type="PANTHER" id="PTHR20883:SF46">
    <property type="entry name" value="PHYTANOYL-COA HYDROXYLASE"/>
    <property type="match status" value="1"/>
</dbReference>
<proteinExistence type="predicted"/>
<organism evidence="1 2">
    <name type="scientific">Cerina litoralis</name>
    <dbReference type="NCBI Taxonomy" id="2874477"/>
    <lineage>
        <taxon>Bacteria</taxon>
        <taxon>Pseudomonadati</taxon>
        <taxon>Bacteroidota</taxon>
        <taxon>Flavobacteriia</taxon>
        <taxon>Flavobacteriales</taxon>
        <taxon>Flavobacteriaceae</taxon>
        <taxon>Cerina</taxon>
    </lineage>
</organism>
<dbReference type="Proteomes" id="UP001200642">
    <property type="component" value="Unassembled WGS sequence"/>
</dbReference>
<name>A0AAE3EX73_9FLAO</name>
<dbReference type="PANTHER" id="PTHR20883">
    <property type="entry name" value="PHYTANOYL-COA DIOXYGENASE DOMAIN CONTAINING 1"/>
    <property type="match status" value="1"/>
</dbReference>
<gene>
    <name evidence="1" type="ORF">K8352_15475</name>
</gene>
<dbReference type="Gene3D" id="2.60.120.620">
    <property type="entry name" value="q2cbj1_9rhob like domain"/>
    <property type="match status" value="1"/>
</dbReference>
<protein>
    <submittedName>
        <fullName evidence="1">Phytanoyl-CoA dioxygenase family protein</fullName>
    </submittedName>
</protein>
<reference evidence="1" key="1">
    <citation type="submission" date="2023-02" db="EMBL/GenBank/DDBJ databases">
        <title>Genome of Flavobacteriaceae gen. nov. sp. strain F89.</title>
        <authorList>
            <person name="Wang Y."/>
        </authorList>
    </citation>
    <scope>NUCLEOTIDE SEQUENCE</scope>
    <source>
        <strain evidence="1">F89</strain>
    </source>
</reference>
<comment type="caution">
    <text evidence="1">The sequence shown here is derived from an EMBL/GenBank/DDBJ whole genome shotgun (WGS) entry which is preliminary data.</text>
</comment>
<dbReference type="RefSeq" id="WP_317903297.1">
    <property type="nucleotide sequence ID" value="NZ_JAIRBC010000025.1"/>
</dbReference>
<evidence type="ECO:0000313" key="1">
    <source>
        <dbReference type="EMBL" id="MCG2462160.1"/>
    </source>
</evidence>
<keyword evidence="2" id="KW-1185">Reference proteome</keyword>
<evidence type="ECO:0000313" key="2">
    <source>
        <dbReference type="Proteomes" id="UP001200642"/>
    </source>
</evidence>
<keyword evidence="1" id="KW-0560">Oxidoreductase</keyword>
<accession>A0AAE3EX73</accession>